<gene>
    <name evidence="3" type="ORF">AUN14_02640</name>
    <name evidence="2" type="ORF">FZI19_08740</name>
</gene>
<reference evidence="2 5" key="2">
    <citation type="submission" date="2019-08" db="EMBL/GenBank/DDBJ databases">
        <title>Prevalence, distribution, and phylogeny of type two toxin-antitoxin genes possessed by Cronobacter species where C. sakazakii homologs follow sequence type lineages.</title>
        <authorList>
            <person name="Finkelstein S."/>
            <person name="Negrete F."/>
            <person name="Jang H."/>
            <person name="Gopinath G.R."/>
            <person name="Tall B.D."/>
        </authorList>
    </citation>
    <scope>NUCLEOTIDE SEQUENCE [LARGE SCALE GENOMIC DNA]</scope>
    <source>
        <strain evidence="2 5">MOD1_GK1257</strain>
    </source>
</reference>
<proteinExistence type="predicted"/>
<organism evidence="3 4">
    <name type="scientific">Cronobacter muytjensii</name>
    <dbReference type="NCBI Taxonomy" id="413501"/>
    <lineage>
        <taxon>Bacteria</taxon>
        <taxon>Pseudomonadati</taxon>
        <taxon>Pseudomonadota</taxon>
        <taxon>Gammaproteobacteria</taxon>
        <taxon>Enterobacterales</taxon>
        <taxon>Enterobacteriaceae</taxon>
        <taxon>Cronobacter</taxon>
    </lineage>
</organism>
<dbReference type="Proteomes" id="UP000244378">
    <property type="component" value="Unassembled WGS sequence"/>
</dbReference>
<feature type="transmembrane region" description="Helical" evidence="1">
    <location>
        <begin position="38"/>
        <end position="63"/>
    </location>
</feature>
<dbReference type="Proteomes" id="UP000469927">
    <property type="component" value="Unassembled WGS sequence"/>
</dbReference>
<evidence type="ECO:0000313" key="5">
    <source>
        <dbReference type="Proteomes" id="UP000469927"/>
    </source>
</evidence>
<dbReference type="AlphaFoldDB" id="A0A2T7AYG1"/>
<evidence type="ECO:0000256" key="1">
    <source>
        <dbReference type="SAM" id="Phobius"/>
    </source>
</evidence>
<dbReference type="GeneID" id="92211561"/>
<name>A0A2T7AYG1_9ENTR</name>
<keyword evidence="1" id="KW-0812">Transmembrane</keyword>
<dbReference type="EMBL" id="MSAE01000003">
    <property type="protein sequence ID" value="PUX17586.1"/>
    <property type="molecule type" value="Genomic_DNA"/>
</dbReference>
<evidence type="ECO:0000313" key="3">
    <source>
        <dbReference type="EMBL" id="PUX17586.1"/>
    </source>
</evidence>
<dbReference type="RefSeq" id="WP_038867374.1">
    <property type="nucleotide sequence ID" value="NZ_CP187979.1"/>
</dbReference>
<evidence type="ECO:0000313" key="2">
    <source>
        <dbReference type="EMBL" id="KAB0882151.1"/>
    </source>
</evidence>
<comment type="caution">
    <text evidence="3">The sequence shown here is derived from an EMBL/GenBank/DDBJ whole genome shotgun (WGS) entry which is preliminary data.</text>
</comment>
<evidence type="ECO:0000313" key="4">
    <source>
        <dbReference type="Proteomes" id="UP000244378"/>
    </source>
</evidence>
<accession>A0A2T7AYG1</accession>
<dbReference type="EMBL" id="WAGD01000021">
    <property type="protein sequence ID" value="KAB0882151.1"/>
    <property type="molecule type" value="Genomic_DNA"/>
</dbReference>
<keyword evidence="1" id="KW-1133">Transmembrane helix</keyword>
<reference evidence="3 4" key="1">
    <citation type="submission" date="2016-12" db="EMBL/GenBank/DDBJ databases">
        <title>Analysis of the Molecular Diversity Among Cronobacter Species Isolated from Filth Flies Using a Pan Genomic DNA Microarray.</title>
        <authorList>
            <person name="Pava-Ripoll M."/>
            <person name="Tall B."/>
            <person name="Farber J."/>
            <person name="Fanning S."/>
            <person name="Lehner A."/>
            <person name="Stephan R."/>
            <person name="Pagotto F."/>
            <person name="Iverson C."/>
            <person name="Ziobro G."/>
            <person name="Miller A."/>
            <person name="Pearson R."/>
            <person name="Yan Q."/>
            <person name="Kim M."/>
            <person name="Jeong S."/>
            <person name="Park J."/>
            <person name="Jun S."/>
            <person name="Choi H."/>
            <person name="Chung T."/>
            <person name="Yoo Y."/>
            <person name="Park E."/>
            <person name="Hwang S."/>
            <person name="Lee B."/>
            <person name="Sathyamoorthy V."/>
            <person name="Carter L."/>
            <person name="Mammel M."/>
            <person name="Jackson S."/>
            <person name="Kothary M."/>
            <person name="Patel I."/>
            <person name="Grim C."/>
            <person name="Gopinath G."/>
            <person name="Gangiredla J."/>
            <person name="Chase H."/>
        </authorList>
    </citation>
    <scope>NUCLEOTIDE SEQUENCE [LARGE SCALE GENOMIC DNA]</scope>
    <source>
        <strain evidence="3 4">MOD1-Md1s</strain>
    </source>
</reference>
<keyword evidence="5" id="KW-1185">Reference proteome</keyword>
<dbReference type="InterPro" id="IPR016958">
    <property type="entry name" value="UCP030798"/>
</dbReference>
<keyword evidence="1" id="KW-0472">Membrane</keyword>
<dbReference type="OrthoDB" id="6541880at2"/>
<protein>
    <recommendedName>
        <fullName evidence="6">YjcB family protein</fullName>
    </recommendedName>
</protein>
<dbReference type="Pfam" id="PF15940">
    <property type="entry name" value="YjcB"/>
    <property type="match status" value="1"/>
</dbReference>
<evidence type="ECO:0008006" key="6">
    <source>
        <dbReference type="Google" id="ProtNLM"/>
    </source>
</evidence>
<dbReference type="PIRSF" id="PIRSF030798">
    <property type="entry name" value="UCP030798"/>
    <property type="match status" value="1"/>
</dbReference>
<sequence length="92" mass="10112">MATLTASMVLMRWQLLGAVLMFLASTLNIQFRKSDYQALAVISSGLGIVASCVFATGLLGVSIDFHAIWHNMKDIMVEVMSHTPPEWPMVVT</sequence>